<dbReference type="InterPro" id="IPR002797">
    <property type="entry name" value="Polysacc_synth"/>
</dbReference>
<name>A0A942U946_9BACI</name>
<reference evidence="7" key="1">
    <citation type="submission" date="2021-05" db="EMBL/GenBank/DDBJ databases">
        <title>Novel Bacillus species.</title>
        <authorList>
            <person name="Liu G."/>
        </authorList>
    </citation>
    <scope>NUCLEOTIDE SEQUENCE</scope>
    <source>
        <strain evidence="7">FJAT-49825</strain>
    </source>
</reference>
<feature type="transmembrane region" description="Helical" evidence="6">
    <location>
        <begin position="144"/>
        <end position="161"/>
    </location>
</feature>
<keyword evidence="2" id="KW-1003">Cell membrane</keyword>
<feature type="transmembrane region" description="Helical" evidence="6">
    <location>
        <begin position="318"/>
        <end position="340"/>
    </location>
</feature>
<keyword evidence="4 6" id="KW-1133">Transmembrane helix</keyword>
<sequence>MGKLISNYLFTVVYQLLIVITPFITTPYVSRVLKPEGVGTDAYVLSIVQLFIVFAALSIPIYGSRQIATKLDQNERSKEFWSIYCVQLSISLLTTLCYVIFIFTVADNKMLFFIHIFTLIATTIDISWYFIGMEQIKSITMRNILIRVVSIILIFTLVKSIEDLSLYILINASTLFMGQLIMWIPLLKVVSFKRTTFRDIKVHIAPIISLFLPQIMIQVYILVNKIVLGHVSGKVEVGYYNQADKVIRIALGFITSLGSVLLPRMAKEFALGNIDSMKKYINYALQFVLMITLPMTLGLMAISSNFVTWFLGNEFKTVINLLNIMSPVIFFVGLANIFGIQILVSTNQNNKYAVSITIGALLSLIANILLVSYMASTATTIALLVAEASGAMIQMYFARKYFELKTFSKMFTKYFCLSILVYFSVSVAGSIINVSPFLLTFIQLFIAAVVYLAGLIVVKDSIVFMIFNKLNNKLVIRGR</sequence>
<dbReference type="EMBL" id="JAGYPF010000002">
    <property type="protein sequence ID" value="MBS4213114.1"/>
    <property type="molecule type" value="Genomic_DNA"/>
</dbReference>
<dbReference type="AlphaFoldDB" id="A0A942U946"/>
<dbReference type="GO" id="GO:0005886">
    <property type="term" value="C:plasma membrane"/>
    <property type="evidence" value="ECO:0007669"/>
    <property type="project" value="UniProtKB-SubCell"/>
</dbReference>
<feature type="transmembrane region" description="Helical" evidence="6">
    <location>
        <begin position="83"/>
        <end position="106"/>
    </location>
</feature>
<evidence type="ECO:0000313" key="7">
    <source>
        <dbReference type="EMBL" id="MBS4213114.1"/>
    </source>
</evidence>
<gene>
    <name evidence="7" type="ORF">KHA99_11705</name>
</gene>
<feature type="transmembrane region" description="Helical" evidence="6">
    <location>
        <begin position="411"/>
        <end position="432"/>
    </location>
</feature>
<keyword evidence="8" id="KW-1185">Reference proteome</keyword>
<dbReference type="PANTHER" id="PTHR30250:SF11">
    <property type="entry name" value="O-ANTIGEN TRANSPORTER-RELATED"/>
    <property type="match status" value="1"/>
</dbReference>
<keyword evidence="5 6" id="KW-0472">Membrane</keyword>
<feature type="transmembrane region" description="Helical" evidence="6">
    <location>
        <begin position="246"/>
        <end position="266"/>
    </location>
</feature>
<feature type="transmembrane region" description="Helical" evidence="6">
    <location>
        <begin position="42"/>
        <end position="62"/>
    </location>
</feature>
<feature type="transmembrane region" description="Helical" evidence="6">
    <location>
        <begin position="202"/>
        <end position="223"/>
    </location>
</feature>
<feature type="transmembrane region" description="Helical" evidence="6">
    <location>
        <begin position="438"/>
        <end position="458"/>
    </location>
</feature>
<protein>
    <submittedName>
        <fullName evidence="7">Oligosaccharide flippase family protein</fullName>
    </submittedName>
</protein>
<evidence type="ECO:0000256" key="4">
    <source>
        <dbReference type="ARBA" id="ARBA00022989"/>
    </source>
</evidence>
<dbReference type="PANTHER" id="PTHR30250">
    <property type="entry name" value="PST FAMILY PREDICTED COLANIC ACID TRANSPORTER"/>
    <property type="match status" value="1"/>
</dbReference>
<evidence type="ECO:0000256" key="6">
    <source>
        <dbReference type="SAM" id="Phobius"/>
    </source>
</evidence>
<comment type="caution">
    <text evidence="7">The sequence shown here is derived from an EMBL/GenBank/DDBJ whole genome shotgun (WGS) entry which is preliminary data.</text>
</comment>
<feature type="transmembrane region" description="Helical" evidence="6">
    <location>
        <begin position="381"/>
        <end position="399"/>
    </location>
</feature>
<dbReference type="RefSeq" id="WP_213117620.1">
    <property type="nucleotide sequence ID" value="NZ_JAGYPF010000002.1"/>
</dbReference>
<dbReference type="Proteomes" id="UP000679749">
    <property type="component" value="Unassembled WGS sequence"/>
</dbReference>
<feature type="transmembrane region" description="Helical" evidence="6">
    <location>
        <begin position="287"/>
        <end position="312"/>
    </location>
</feature>
<feature type="transmembrane region" description="Helical" evidence="6">
    <location>
        <begin position="112"/>
        <end position="132"/>
    </location>
</feature>
<dbReference type="InterPro" id="IPR050833">
    <property type="entry name" value="Poly_Biosynth_Transport"/>
</dbReference>
<accession>A0A942U946</accession>
<evidence type="ECO:0000313" key="8">
    <source>
        <dbReference type="Proteomes" id="UP000679749"/>
    </source>
</evidence>
<evidence type="ECO:0000256" key="5">
    <source>
        <dbReference type="ARBA" id="ARBA00023136"/>
    </source>
</evidence>
<feature type="transmembrane region" description="Helical" evidence="6">
    <location>
        <begin position="167"/>
        <end position="190"/>
    </location>
</feature>
<evidence type="ECO:0000256" key="1">
    <source>
        <dbReference type="ARBA" id="ARBA00004651"/>
    </source>
</evidence>
<evidence type="ECO:0000256" key="2">
    <source>
        <dbReference type="ARBA" id="ARBA00022475"/>
    </source>
</evidence>
<feature type="transmembrane region" description="Helical" evidence="6">
    <location>
        <begin position="352"/>
        <end position="375"/>
    </location>
</feature>
<dbReference type="Pfam" id="PF01943">
    <property type="entry name" value="Polysacc_synt"/>
    <property type="match status" value="1"/>
</dbReference>
<organism evidence="7 8">
    <name type="scientific">Neobacillus rhizophilus</name>
    <dbReference type="NCBI Taxonomy" id="2833579"/>
    <lineage>
        <taxon>Bacteria</taxon>
        <taxon>Bacillati</taxon>
        <taxon>Bacillota</taxon>
        <taxon>Bacilli</taxon>
        <taxon>Bacillales</taxon>
        <taxon>Bacillaceae</taxon>
        <taxon>Neobacillus</taxon>
    </lineage>
</organism>
<proteinExistence type="predicted"/>
<feature type="transmembrane region" description="Helical" evidence="6">
    <location>
        <begin position="7"/>
        <end position="30"/>
    </location>
</feature>
<evidence type="ECO:0000256" key="3">
    <source>
        <dbReference type="ARBA" id="ARBA00022692"/>
    </source>
</evidence>
<keyword evidence="3 6" id="KW-0812">Transmembrane</keyword>
<comment type="subcellular location">
    <subcellularLocation>
        <location evidence="1">Cell membrane</location>
        <topology evidence="1">Multi-pass membrane protein</topology>
    </subcellularLocation>
</comment>